<organism evidence="1">
    <name type="scientific">Brassica oleracea</name>
    <name type="common">Wild cabbage</name>
    <dbReference type="NCBI Taxonomy" id="3712"/>
    <lineage>
        <taxon>Eukaryota</taxon>
        <taxon>Viridiplantae</taxon>
        <taxon>Streptophyta</taxon>
        <taxon>Embryophyta</taxon>
        <taxon>Tracheophyta</taxon>
        <taxon>Spermatophyta</taxon>
        <taxon>Magnoliopsida</taxon>
        <taxon>eudicotyledons</taxon>
        <taxon>Gunneridae</taxon>
        <taxon>Pentapetalae</taxon>
        <taxon>rosids</taxon>
        <taxon>malvids</taxon>
        <taxon>Brassicales</taxon>
        <taxon>Brassicaceae</taxon>
        <taxon>Brassiceae</taxon>
        <taxon>Brassica</taxon>
    </lineage>
</organism>
<protein>
    <submittedName>
        <fullName evidence="1">Uncharacterized protein</fullName>
    </submittedName>
</protein>
<proteinExistence type="predicted"/>
<evidence type="ECO:0000313" key="1">
    <source>
        <dbReference type="EMBL" id="VDD13764.1"/>
    </source>
</evidence>
<accession>A0A3P6CLL7</accession>
<dbReference type="EMBL" id="LR031873">
    <property type="protein sequence ID" value="VDD13764.1"/>
    <property type="molecule type" value="Genomic_DNA"/>
</dbReference>
<name>A0A3P6CLL7_BRAOL</name>
<dbReference type="AlphaFoldDB" id="A0A3P6CLL7"/>
<reference evidence="1" key="1">
    <citation type="submission" date="2018-11" db="EMBL/GenBank/DDBJ databases">
        <authorList>
            <consortium name="Genoscope - CEA"/>
            <person name="William W."/>
        </authorList>
    </citation>
    <scope>NUCLEOTIDE SEQUENCE</scope>
</reference>
<sequence>MINGVALVTIPEEVLKRSHPLCINYVAGFCIGDTHLISVKSMRQLIEFGHREVATSLIEVQRLIHSDGFDGTPSSKQHAAVFWTPPVVGRRG</sequence>
<gene>
    <name evidence="1" type="ORF">BOLC4T27316H</name>
</gene>